<dbReference type="Proteomes" id="UP000036873">
    <property type="component" value="Unassembled WGS sequence"/>
</dbReference>
<reference evidence="6" key="1">
    <citation type="submission" date="2015-07" db="EMBL/GenBank/DDBJ databases">
        <title>Draft genome sequence of Acetobacterium bakii DSM 8293, a potential psychrophilic chemical producer through syngas fermentation.</title>
        <authorList>
            <person name="Song Y."/>
            <person name="Hwang S."/>
            <person name="Cho B.-K."/>
        </authorList>
    </citation>
    <scope>NUCLEOTIDE SEQUENCE [LARGE SCALE GENOMIC DNA]</scope>
    <source>
        <strain evidence="6">DSM 8239</strain>
    </source>
</reference>
<gene>
    <name evidence="5" type="ORF">AKG39_17950</name>
</gene>
<dbReference type="InterPro" id="IPR016181">
    <property type="entry name" value="Acyl_CoA_acyltransferase"/>
</dbReference>
<dbReference type="PANTHER" id="PTHR43792:SF8">
    <property type="entry name" value="[RIBOSOMAL PROTEIN US5]-ALANINE N-ACETYLTRANSFERASE"/>
    <property type="match status" value="1"/>
</dbReference>
<dbReference type="RefSeq" id="WP_050741778.1">
    <property type="nucleotide sequence ID" value="NZ_LGYO01000065.1"/>
</dbReference>
<comment type="caution">
    <text evidence="5">The sequence shown here is derived from an EMBL/GenBank/DDBJ whole genome shotgun (WGS) entry which is preliminary data.</text>
</comment>
<comment type="similarity">
    <text evidence="3">Belongs to the acetyltransferase family. RimJ subfamily.</text>
</comment>
<dbReference type="Pfam" id="PF13302">
    <property type="entry name" value="Acetyltransf_3"/>
    <property type="match status" value="1"/>
</dbReference>
<proteinExistence type="inferred from homology"/>
<dbReference type="OrthoDB" id="9785602at2"/>
<dbReference type="PROSITE" id="PS51186">
    <property type="entry name" value="GNAT"/>
    <property type="match status" value="1"/>
</dbReference>
<evidence type="ECO:0000256" key="3">
    <source>
        <dbReference type="ARBA" id="ARBA00038502"/>
    </source>
</evidence>
<dbReference type="InterPro" id="IPR051531">
    <property type="entry name" value="N-acetyltransferase"/>
</dbReference>
<keyword evidence="1 5" id="KW-0808">Transferase</keyword>
<name>A0A0L6TVT2_9FIRM</name>
<dbReference type="PANTHER" id="PTHR43792">
    <property type="entry name" value="GNAT FAMILY, PUTATIVE (AFU_ORTHOLOGUE AFUA_3G00765)-RELATED-RELATED"/>
    <property type="match status" value="1"/>
</dbReference>
<accession>A0A0L6TVT2</accession>
<keyword evidence="6" id="KW-1185">Reference proteome</keyword>
<dbReference type="Gene3D" id="3.40.630.30">
    <property type="match status" value="1"/>
</dbReference>
<sequence length="167" mass="18888">MNITLEQWKSEFISGVAKYANNKKIADNLRDAFPFPYTDTDAQFYVNDCIEKGDDNQLCRGIVVDGECVGSIGIFVQNDVYRKSGELGYWLGEPFWNKGIMSAAINQICEEAFEHFGIIRIFAEPFAHNIGSRKVLEKAGFTLEGEMKNSVCKNDKIYDSCLYALLK</sequence>
<evidence type="ECO:0000313" key="6">
    <source>
        <dbReference type="Proteomes" id="UP000036873"/>
    </source>
</evidence>
<dbReference type="GO" id="GO:0016747">
    <property type="term" value="F:acyltransferase activity, transferring groups other than amino-acyl groups"/>
    <property type="evidence" value="ECO:0007669"/>
    <property type="project" value="InterPro"/>
</dbReference>
<evidence type="ECO:0000259" key="4">
    <source>
        <dbReference type="PROSITE" id="PS51186"/>
    </source>
</evidence>
<dbReference type="EMBL" id="LGYO01000065">
    <property type="protein sequence ID" value="KNZ40363.1"/>
    <property type="molecule type" value="Genomic_DNA"/>
</dbReference>
<dbReference type="SUPFAM" id="SSF55729">
    <property type="entry name" value="Acyl-CoA N-acyltransferases (Nat)"/>
    <property type="match status" value="1"/>
</dbReference>
<protein>
    <submittedName>
        <fullName evidence="5">GCN5 family acetyltransferase</fullName>
    </submittedName>
</protein>
<evidence type="ECO:0000313" key="5">
    <source>
        <dbReference type="EMBL" id="KNZ40363.1"/>
    </source>
</evidence>
<dbReference type="STRING" id="52689.AKG39_17950"/>
<evidence type="ECO:0000256" key="2">
    <source>
        <dbReference type="ARBA" id="ARBA00023315"/>
    </source>
</evidence>
<organism evidence="5 6">
    <name type="scientific">Acetobacterium bakii</name>
    <dbReference type="NCBI Taxonomy" id="52689"/>
    <lineage>
        <taxon>Bacteria</taxon>
        <taxon>Bacillati</taxon>
        <taxon>Bacillota</taxon>
        <taxon>Clostridia</taxon>
        <taxon>Eubacteriales</taxon>
        <taxon>Eubacteriaceae</taxon>
        <taxon>Acetobacterium</taxon>
    </lineage>
</organism>
<evidence type="ECO:0000256" key="1">
    <source>
        <dbReference type="ARBA" id="ARBA00022679"/>
    </source>
</evidence>
<feature type="domain" description="N-acetyltransferase" evidence="4">
    <location>
        <begin position="11"/>
        <end position="164"/>
    </location>
</feature>
<keyword evidence="2" id="KW-0012">Acyltransferase</keyword>
<dbReference type="PATRIC" id="fig|52689.4.peg.3281"/>
<dbReference type="InterPro" id="IPR000182">
    <property type="entry name" value="GNAT_dom"/>
</dbReference>
<dbReference type="AlphaFoldDB" id="A0A0L6TVT2"/>